<keyword evidence="2" id="KW-0808">Transferase</keyword>
<feature type="domain" description="Glycosyl transferase family 1" evidence="1">
    <location>
        <begin position="178"/>
        <end position="340"/>
    </location>
</feature>
<name>A0A917LUD3_9FLAO</name>
<dbReference type="InterPro" id="IPR001296">
    <property type="entry name" value="Glyco_trans_1"/>
</dbReference>
<dbReference type="Pfam" id="PF00534">
    <property type="entry name" value="Glycos_transf_1"/>
    <property type="match status" value="1"/>
</dbReference>
<protein>
    <submittedName>
        <fullName evidence="2">Glycosyl transferase family 1</fullName>
    </submittedName>
</protein>
<dbReference type="Proteomes" id="UP000625976">
    <property type="component" value="Unassembled WGS sequence"/>
</dbReference>
<dbReference type="GO" id="GO:0016757">
    <property type="term" value="F:glycosyltransferase activity"/>
    <property type="evidence" value="ECO:0007669"/>
    <property type="project" value="InterPro"/>
</dbReference>
<evidence type="ECO:0000313" key="3">
    <source>
        <dbReference type="Proteomes" id="UP000625976"/>
    </source>
</evidence>
<reference evidence="2" key="2">
    <citation type="submission" date="2020-09" db="EMBL/GenBank/DDBJ databases">
        <authorList>
            <person name="Sun Q."/>
            <person name="Zhou Y."/>
        </authorList>
    </citation>
    <scope>NUCLEOTIDE SEQUENCE</scope>
    <source>
        <strain evidence="2">CGMCC 1.12751</strain>
    </source>
</reference>
<dbReference type="RefSeq" id="WP_188466419.1">
    <property type="nucleotide sequence ID" value="NZ_BMFQ01000004.1"/>
</dbReference>
<evidence type="ECO:0000313" key="2">
    <source>
        <dbReference type="EMBL" id="GGG57472.1"/>
    </source>
</evidence>
<dbReference type="PANTHER" id="PTHR12526:SF630">
    <property type="entry name" value="GLYCOSYLTRANSFERASE"/>
    <property type="match status" value="1"/>
</dbReference>
<accession>A0A917LUD3</accession>
<dbReference type="PANTHER" id="PTHR12526">
    <property type="entry name" value="GLYCOSYLTRANSFERASE"/>
    <property type="match status" value="1"/>
</dbReference>
<evidence type="ECO:0000259" key="1">
    <source>
        <dbReference type="Pfam" id="PF00534"/>
    </source>
</evidence>
<dbReference type="AlphaFoldDB" id="A0A917LUD3"/>
<dbReference type="SUPFAM" id="SSF53756">
    <property type="entry name" value="UDP-Glycosyltransferase/glycogen phosphorylase"/>
    <property type="match status" value="1"/>
</dbReference>
<sequence>MRLLQITASNVWRGHEQQIAYYYDEFDSKIEHQVLLCPTNTRLAEIAEEKNYTFYALPDYSKSKKLWISTINKIVKEHKIDIILIHNSKAHTLCIMYSLLYQSKIPMVFFRTLIKKVDTNALRKWKYNYKHLKKLVCVSQAVVDVLKPAIKDHSRLSIVGSATDISEFPKKKATGLLHREFNLPEDSILIGNISAFVPFKDHYTFVNAAKIIKFKKPNTKFILVGKGELEDEIKAYVKELGLEKDFIFTGFRKDIPEIFPEFDVFMFTSKLEPTGGVLLEAYNCHVPIVATNYGGIPEVVENNKTGILCEKENAEAFAEATLKIIEDKNLRDQFVLQGEKHLLANFTKEIIADKMLKELQEVLN</sequence>
<dbReference type="CDD" id="cd03801">
    <property type="entry name" value="GT4_PimA-like"/>
    <property type="match status" value="1"/>
</dbReference>
<organism evidence="2 3">
    <name type="scientific">Bizionia arctica</name>
    <dbReference type="NCBI Taxonomy" id="1495645"/>
    <lineage>
        <taxon>Bacteria</taxon>
        <taxon>Pseudomonadati</taxon>
        <taxon>Bacteroidota</taxon>
        <taxon>Flavobacteriia</taxon>
        <taxon>Flavobacteriales</taxon>
        <taxon>Flavobacteriaceae</taxon>
        <taxon>Bizionia</taxon>
    </lineage>
</organism>
<keyword evidence="3" id="KW-1185">Reference proteome</keyword>
<reference evidence="2" key="1">
    <citation type="journal article" date="2014" name="Int. J. Syst. Evol. Microbiol.">
        <title>Complete genome sequence of Corynebacterium casei LMG S-19264T (=DSM 44701T), isolated from a smear-ripened cheese.</title>
        <authorList>
            <consortium name="US DOE Joint Genome Institute (JGI-PGF)"/>
            <person name="Walter F."/>
            <person name="Albersmeier A."/>
            <person name="Kalinowski J."/>
            <person name="Ruckert C."/>
        </authorList>
    </citation>
    <scope>NUCLEOTIDE SEQUENCE</scope>
    <source>
        <strain evidence="2">CGMCC 1.12751</strain>
    </source>
</reference>
<gene>
    <name evidence="2" type="ORF">GCM10010976_30400</name>
</gene>
<proteinExistence type="predicted"/>
<comment type="caution">
    <text evidence="2">The sequence shown here is derived from an EMBL/GenBank/DDBJ whole genome shotgun (WGS) entry which is preliminary data.</text>
</comment>
<dbReference type="Gene3D" id="3.40.50.2000">
    <property type="entry name" value="Glycogen Phosphorylase B"/>
    <property type="match status" value="2"/>
</dbReference>
<dbReference type="EMBL" id="BMFQ01000004">
    <property type="protein sequence ID" value="GGG57472.1"/>
    <property type="molecule type" value="Genomic_DNA"/>
</dbReference>